<dbReference type="FunFam" id="3.40.800.20:FF:000009">
    <property type="entry name" value="Histone deacetylase 11"/>
    <property type="match status" value="1"/>
</dbReference>
<evidence type="ECO:0000256" key="5">
    <source>
        <dbReference type="ARBA" id="ARBA00022801"/>
    </source>
</evidence>
<comment type="similarity">
    <text evidence="2">Belongs to the histone deacetylase family.</text>
</comment>
<feature type="region of interest" description="Disordered" evidence="14">
    <location>
        <begin position="333"/>
        <end position="355"/>
    </location>
</feature>
<dbReference type="Proteomes" id="UP001228049">
    <property type="component" value="Unassembled WGS sequence"/>
</dbReference>
<evidence type="ECO:0000313" key="17">
    <source>
        <dbReference type="EMBL" id="KAK1901911.1"/>
    </source>
</evidence>
<evidence type="ECO:0000256" key="12">
    <source>
        <dbReference type="ARBA" id="ARBA00065154"/>
    </source>
</evidence>
<dbReference type="Gene3D" id="3.40.800.20">
    <property type="entry name" value="Histone deacetylase domain"/>
    <property type="match status" value="1"/>
</dbReference>
<dbReference type="InterPro" id="IPR000286">
    <property type="entry name" value="HDACs"/>
</dbReference>
<protein>
    <recommendedName>
        <fullName evidence="13">Histone deacetylase 11</fullName>
        <ecNumber evidence="3">3.5.1.98</ecNumber>
    </recommendedName>
</protein>
<evidence type="ECO:0000256" key="9">
    <source>
        <dbReference type="ARBA" id="ARBA00023242"/>
    </source>
</evidence>
<evidence type="ECO:0000256" key="14">
    <source>
        <dbReference type="SAM" id="MobiDB-lite"/>
    </source>
</evidence>
<dbReference type="GO" id="GO:0140297">
    <property type="term" value="F:DNA-binding transcription factor binding"/>
    <property type="evidence" value="ECO:0007669"/>
    <property type="project" value="UniProtKB-ARBA"/>
</dbReference>
<feature type="compositionally biased region" description="Basic and acidic residues" evidence="14">
    <location>
        <begin position="870"/>
        <end position="882"/>
    </location>
</feature>
<comment type="caution">
    <text evidence="17">The sequence shown here is derived from an EMBL/GenBank/DDBJ whole genome shotgun (WGS) entry which is preliminary data.</text>
</comment>
<dbReference type="GO" id="GO:0040029">
    <property type="term" value="P:epigenetic regulation of gene expression"/>
    <property type="evidence" value="ECO:0007669"/>
    <property type="project" value="TreeGrafter"/>
</dbReference>
<dbReference type="InterPro" id="IPR056612">
    <property type="entry name" value="FIBL-2_dom"/>
</dbReference>
<sequence>MKCSHHTDLYARIPLTCLPIVYHPDYNITFMGLEKLHPFDAGKWGKVIHFLKEEQFLTDENMVEAREASEEDLLVVHTKRYLNKLKWSMVVANITEIPPLIFLPNFLVQRRVLRPLRTQTGGTIMAGKLAIDRGWAVNVGGGFHHCSSDRGGGFCAYADITLAIKFLFERVEGISRATIIDLDAHQGNGHERDFLDDKRVFIMDVYNRYIYPEDNVAKKAIKRKVELDWGTEDSEYLQKVELHTEGSLNEFRPDIIVYNAGTDVLDGDPLGGLSISPQGIVKRDEIVFRAARRRGIPILMVTSGGYQKRTARIIADSILNLHREALIGPEALEGEGSSSRVTSMMSSSGSTGSTSTAREIFAGRETVQMGKSPDGILADILQLWSSFRTASVKKRKRDCTGVDCPQLDNCIEEVLDSGSCCASCLQKGCMCEGYQYYDCLHAGFKNGKVAEGESYFVDYGSTECLCPTGGGRISCDFISCPDLPTNCIDVSEPVDGCMQCERVGCIYDEQKYDAGHSLNTDPCQVCHCPPEGGKMMCYPVPECDKTRSITPMLSEPTDEDKHNSYAERFDQQGRTDQFSTPHQLPPNLPLFKTPPSEGILPLMKEESEDYDYNPTDFPEPYPQSLAFPTQSSSSKTLLSVSRGSDRTTALKSIDRQNKLELRERHKVHEHPADREEVTESPIGEQQRTIKPQTKMDTTSWQPSQGLTSTQSVSVSDITTKKDLENPLHAFESSDSVIFPLIRALGSEKHPLLSPESAVQQQISSETQTYNQSASEGVTSIDSKSQINVSHTVRATDGQTNQENVPLYMQSSPESPNVEKYLQGTIAPDIEEGMDEEEDKLETSFSVIEPEGLDVPYKINPAPQEVIQEESEGRDPTSRKENITTKPTTNSPRTPDFLTTPVPKK</sequence>
<keyword evidence="4" id="KW-0678">Repressor</keyword>
<accession>A0AAD9FHU3</accession>
<feature type="compositionally biased region" description="Polar residues" evidence="14">
    <location>
        <begin position="683"/>
        <end position="712"/>
    </location>
</feature>
<dbReference type="PRINTS" id="PR01270">
    <property type="entry name" value="HDASUPER"/>
</dbReference>
<feature type="compositionally biased region" description="Polar residues" evidence="14">
    <location>
        <begin position="883"/>
        <end position="892"/>
    </location>
</feature>
<keyword evidence="5" id="KW-0378">Hydrolase</keyword>
<evidence type="ECO:0000256" key="7">
    <source>
        <dbReference type="ARBA" id="ARBA00023015"/>
    </source>
</evidence>
<feature type="region of interest" description="Disordered" evidence="14">
    <location>
        <begin position="847"/>
        <end position="904"/>
    </location>
</feature>
<evidence type="ECO:0000259" key="16">
    <source>
        <dbReference type="Pfam" id="PF24532"/>
    </source>
</evidence>
<dbReference type="AlphaFoldDB" id="A0AAD9FHU3"/>
<evidence type="ECO:0000313" key="18">
    <source>
        <dbReference type="Proteomes" id="UP001228049"/>
    </source>
</evidence>
<dbReference type="InterPro" id="IPR037138">
    <property type="entry name" value="His_deacetylse_dom_sf"/>
</dbReference>
<dbReference type="InterPro" id="IPR023801">
    <property type="entry name" value="His_deacetylse_dom"/>
</dbReference>
<name>A0AAD9FHU3_DISEL</name>
<keyword evidence="9" id="KW-0539">Nucleus</keyword>
<keyword evidence="7" id="KW-0805">Transcription regulation</keyword>
<feature type="region of interest" description="Disordered" evidence="14">
    <location>
        <begin position="765"/>
        <end position="785"/>
    </location>
</feature>
<dbReference type="EMBL" id="JASDAP010000006">
    <property type="protein sequence ID" value="KAK1901911.1"/>
    <property type="molecule type" value="Genomic_DNA"/>
</dbReference>
<feature type="region of interest" description="Disordered" evidence="14">
    <location>
        <begin position="575"/>
        <end position="594"/>
    </location>
</feature>
<comment type="catalytic activity">
    <reaction evidence="10">
        <text>N(6)-acetyl-L-lysyl-[histone] + H2O = L-lysyl-[histone] + acetate</text>
        <dbReference type="Rhea" id="RHEA:58196"/>
        <dbReference type="Rhea" id="RHEA-COMP:9845"/>
        <dbReference type="Rhea" id="RHEA-COMP:11338"/>
        <dbReference type="ChEBI" id="CHEBI:15377"/>
        <dbReference type="ChEBI" id="CHEBI:29969"/>
        <dbReference type="ChEBI" id="CHEBI:30089"/>
        <dbReference type="ChEBI" id="CHEBI:61930"/>
        <dbReference type="EC" id="3.5.1.98"/>
    </reaction>
</comment>
<comment type="subcellular location">
    <subcellularLocation>
        <location evidence="1">Nucleus</location>
    </subcellularLocation>
</comment>
<evidence type="ECO:0000256" key="11">
    <source>
        <dbReference type="ARBA" id="ARBA00059784"/>
    </source>
</evidence>
<evidence type="ECO:0000259" key="15">
    <source>
        <dbReference type="Pfam" id="PF00850"/>
    </source>
</evidence>
<keyword evidence="18" id="KW-1185">Reference proteome</keyword>
<evidence type="ECO:0000256" key="6">
    <source>
        <dbReference type="ARBA" id="ARBA00022853"/>
    </source>
</evidence>
<comment type="subunit">
    <text evidence="12">Interacts with HDAC6.</text>
</comment>
<dbReference type="Pfam" id="PF00850">
    <property type="entry name" value="Hist_deacetyl"/>
    <property type="match status" value="1"/>
</dbReference>
<comment type="function">
    <text evidence="11">Responsible for the deacetylation of lysine residues on the N-terminal part of the core histones (H2A, H2B, H3 and H4). Histone deacetylation gives a tag for epigenetic repression and plays an important role in transcriptional regulation, cell cycle progression and developmental events. Histone deacetylases act via the formation of large multiprotein complexes.</text>
</comment>
<reference evidence="17" key="1">
    <citation type="submission" date="2023-04" db="EMBL/GenBank/DDBJ databases">
        <title>Chromosome-level genome of Chaenocephalus aceratus.</title>
        <authorList>
            <person name="Park H."/>
        </authorList>
    </citation>
    <scope>NUCLEOTIDE SEQUENCE</scope>
    <source>
        <strain evidence="17">DE</strain>
        <tissue evidence="17">Muscle</tissue>
    </source>
</reference>
<dbReference type="PANTHER" id="PTHR10625">
    <property type="entry name" value="HISTONE DEACETYLASE HDAC1-RELATED"/>
    <property type="match status" value="1"/>
</dbReference>
<feature type="compositionally biased region" description="Low complexity" evidence="14">
    <location>
        <begin position="631"/>
        <end position="642"/>
    </location>
</feature>
<evidence type="ECO:0000256" key="8">
    <source>
        <dbReference type="ARBA" id="ARBA00023163"/>
    </source>
</evidence>
<evidence type="ECO:0000256" key="10">
    <source>
        <dbReference type="ARBA" id="ARBA00048287"/>
    </source>
</evidence>
<feature type="domain" description="Fibulin-2" evidence="16">
    <location>
        <begin position="452"/>
        <end position="481"/>
    </location>
</feature>
<feature type="compositionally biased region" description="Low complexity" evidence="14">
    <location>
        <begin position="336"/>
        <end position="355"/>
    </location>
</feature>
<evidence type="ECO:0000256" key="3">
    <source>
        <dbReference type="ARBA" id="ARBA00012111"/>
    </source>
</evidence>
<dbReference type="InterPro" id="IPR023696">
    <property type="entry name" value="Ureohydrolase_dom_sf"/>
</dbReference>
<feature type="domain" description="Histone deacetylase" evidence="15">
    <location>
        <begin position="37"/>
        <end position="317"/>
    </location>
</feature>
<dbReference type="InterPro" id="IPR044150">
    <property type="entry name" value="HDAC_classIV"/>
</dbReference>
<dbReference type="GO" id="GO:0000118">
    <property type="term" value="C:histone deacetylase complex"/>
    <property type="evidence" value="ECO:0007669"/>
    <property type="project" value="UniProtKB-ARBA"/>
</dbReference>
<dbReference type="EC" id="3.5.1.98" evidence="3"/>
<dbReference type="CDD" id="cd09993">
    <property type="entry name" value="HDAC_classIV"/>
    <property type="match status" value="1"/>
</dbReference>
<evidence type="ECO:0000256" key="1">
    <source>
        <dbReference type="ARBA" id="ARBA00004123"/>
    </source>
</evidence>
<dbReference type="GO" id="GO:0141221">
    <property type="term" value="F:histone deacetylase activity, hydrolytic mechanism"/>
    <property type="evidence" value="ECO:0007669"/>
    <property type="project" value="UniProtKB-EC"/>
</dbReference>
<dbReference type="Pfam" id="PF24532">
    <property type="entry name" value="FIBL-2"/>
    <property type="match status" value="1"/>
</dbReference>
<evidence type="ECO:0000256" key="4">
    <source>
        <dbReference type="ARBA" id="ARBA00022491"/>
    </source>
</evidence>
<gene>
    <name evidence="17" type="ORF">KUDE01_004876</name>
</gene>
<keyword evidence="6" id="KW-0156">Chromatin regulator</keyword>
<organism evidence="17 18">
    <name type="scientific">Dissostichus eleginoides</name>
    <name type="common">Patagonian toothfish</name>
    <name type="synonym">Dissostichus amissus</name>
    <dbReference type="NCBI Taxonomy" id="100907"/>
    <lineage>
        <taxon>Eukaryota</taxon>
        <taxon>Metazoa</taxon>
        <taxon>Chordata</taxon>
        <taxon>Craniata</taxon>
        <taxon>Vertebrata</taxon>
        <taxon>Euteleostomi</taxon>
        <taxon>Actinopterygii</taxon>
        <taxon>Neopterygii</taxon>
        <taxon>Teleostei</taxon>
        <taxon>Neoteleostei</taxon>
        <taxon>Acanthomorphata</taxon>
        <taxon>Eupercaria</taxon>
        <taxon>Perciformes</taxon>
        <taxon>Notothenioidei</taxon>
        <taxon>Nototheniidae</taxon>
        <taxon>Dissostichus</taxon>
    </lineage>
</organism>
<dbReference type="SUPFAM" id="SSF52768">
    <property type="entry name" value="Arginase/deacetylase"/>
    <property type="match status" value="1"/>
</dbReference>
<proteinExistence type="inferred from homology"/>
<evidence type="ECO:0000256" key="13">
    <source>
        <dbReference type="ARBA" id="ARBA00072450"/>
    </source>
</evidence>
<dbReference type="PANTHER" id="PTHR10625:SF23">
    <property type="entry name" value="HISTONE DEACETYLASE 11"/>
    <property type="match status" value="1"/>
</dbReference>
<feature type="region of interest" description="Disordered" evidence="14">
    <location>
        <begin position="665"/>
        <end position="712"/>
    </location>
</feature>
<feature type="region of interest" description="Disordered" evidence="14">
    <location>
        <begin position="627"/>
        <end position="649"/>
    </location>
</feature>
<keyword evidence="8" id="KW-0804">Transcription</keyword>
<evidence type="ECO:0000256" key="2">
    <source>
        <dbReference type="ARBA" id="ARBA00005947"/>
    </source>
</evidence>